<accession>A0AAD4IMM3</accession>
<dbReference type="AlphaFoldDB" id="A0AAD4IMM3"/>
<dbReference type="Proteomes" id="UP001190926">
    <property type="component" value="Unassembled WGS sequence"/>
</dbReference>
<evidence type="ECO:0000256" key="1">
    <source>
        <dbReference type="SAM" id="MobiDB-lite"/>
    </source>
</evidence>
<feature type="domain" description="Transposase Tnp1/En/Spm-like" evidence="2">
    <location>
        <begin position="384"/>
        <end position="447"/>
    </location>
</feature>
<feature type="region of interest" description="Disordered" evidence="1">
    <location>
        <begin position="1"/>
        <end position="29"/>
    </location>
</feature>
<name>A0AAD4IMM3_PERFH</name>
<dbReference type="PANTHER" id="PTHR33144">
    <property type="entry name" value="OS10G0409366 PROTEIN-RELATED"/>
    <property type="match status" value="1"/>
</dbReference>
<evidence type="ECO:0000259" key="2">
    <source>
        <dbReference type="Pfam" id="PF03017"/>
    </source>
</evidence>
<reference evidence="3 4" key="1">
    <citation type="journal article" date="2021" name="Nat. Commun.">
        <title>Incipient diploidization of the medicinal plant Perilla within 10,000 years.</title>
        <authorList>
            <person name="Zhang Y."/>
            <person name="Shen Q."/>
            <person name="Leng L."/>
            <person name="Zhang D."/>
            <person name="Chen S."/>
            <person name="Shi Y."/>
            <person name="Ning Z."/>
            <person name="Chen S."/>
        </authorList>
    </citation>
    <scope>NUCLEOTIDE SEQUENCE [LARGE SCALE GENOMIC DNA]</scope>
    <source>
        <strain evidence="4">cv. PC099</strain>
    </source>
</reference>
<dbReference type="Pfam" id="PF03017">
    <property type="entry name" value="Transposase_23"/>
    <property type="match status" value="1"/>
</dbReference>
<gene>
    <name evidence="3" type="ORF">C2S53_013885</name>
</gene>
<evidence type="ECO:0000313" key="3">
    <source>
        <dbReference type="EMBL" id="KAH6755373.1"/>
    </source>
</evidence>
<sequence length="465" mass="53056">MSTRTHVGKRVYNEGVQQRKNPYQTHSQNNLPLNEDIGFEHNHLVDCDALSSQLEETIQQSTCEHIDGTNEVQNGCGNVQENEKKTRGATHMLEIWGRPSTLPRIQLDFDQFGRPIGPNRSKFCEFLGTIARNGMYCPLDAEDWHKMPNEYKTKMLNIVKSRYNISLGDEDVSHLINDRDERVLEDQWANLLTYWNKEEVKVRSEKNQDARSKRTMHHLTGKRPFAQIIDKLEKEKGRPPSRAELLDACYTSSTNTPFIVSKYLAEIEKLRQELPEGSEDPVGPNDLYAQVTGQDKPGRVRMFGEGVSSSDVWGEVPNRNRCKRIMLEQRSEILKMKNEIAELQSQRFTPQMSAPQNAQSLASLSNNFIRPVSTKEHLQVGDYVVLKSIFDPTKVVAKGYLHSTDPNAEVGKQALGENWYQVNVKVVCDSTEQLIRPYDHYQTLQDAYGAMVAWPCNLVTPTGCQ</sequence>
<organism evidence="3 4">
    <name type="scientific">Perilla frutescens var. hirtella</name>
    <name type="common">Perilla citriodora</name>
    <name type="synonym">Perilla setoyensis</name>
    <dbReference type="NCBI Taxonomy" id="608512"/>
    <lineage>
        <taxon>Eukaryota</taxon>
        <taxon>Viridiplantae</taxon>
        <taxon>Streptophyta</taxon>
        <taxon>Embryophyta</taxon>
        <taxon>Tracheophyta</taxon>
        <taxon>Spermatophyta</taxon>
        <taxon>Magnoliopsida</taxon>
        <taxon>eudicotyledons</taxon>
        <taxon>Gunneridae</taxon>
        <taxon>Pentapetalae</taxon>
        <taxon>asterids</taxon>
        <taxon>lamiids</taxon>
        <taxon>Lamiales</taxon>
        <taxon>Lamiaceae</taxon>
        <taxon>Nepetoideae</taxon>
        <taxon>Elsholtzieae</taxon>
        <taxon>Perilla</taxon>
    </lineage>
</organism>
<dbReference type="EMBL" id="SDAM02029608">
    <property type="protein sequence ID" value="KAH6755373.1"/>
    <property type="molecule type" value="Genomic_DNA"/>
</dbReference>
<dbReference type="PANTHER" id="PTHR33144:SF25">
    <property type="entry name" value="DUF4216 DOMAIN-CONTAINING PROTEIN"/>
    <property type="match status" value="1"/>
</dbReference>
<comment type="caution">
    <text evidence="3">The sequence shown here is derived from an EMBL/GenBank/DDBJ whole genome shotgun (WGS) entry which is preliminary data.</text>
</comment>
<proteinExistence type="predicted"/>
<feature type="compositionally biased region" description="Polar residues" evidence="1">
    <location>
        <begin position="15"/>
        <end position="29"/>
    </location>
</feature>
<keyword evidence="4" id="KW-1185">Reference proteome</keyword>
<protein>
    <recommendedName>
        <fullName evidence="2">Transposase Tnp1/En/Spm-like domain-containing protein</fullName>
    </recommendedName>
</protein>
<dbReference type="InterPro" id="IPR004252">
    <property type="entry name" value="Probable_transposase_24"/>
</dbReference>
<evidence type="ECO:0000313" key="4">
    <source>
        <dbReference type="Proteomes" id="UP001190926"/>
    </source>
</evidence>
<dbReference type="InterPro" id="IPR004264">
    <property type="entry name" value="Transposase_23"/>
</dbReference>
<dbReference type="Pfam" id="PF03004">
    <property type="entry name" value="Transposase_24"/>
    <property type="match status" value="1"/>
</dbReference>